<dbReference type="Pfam" id="PF06912">
    <property type="entry name" value="DUF1275"/>
    <property type="match status" value="1"/>
</dbReference>
<protein>
    <submittedName>
        <fullName evidence="3">Uncharacterized membrane protein YoaK, UPF0700 family</fullName>
    </submittedName>
</protein>
<dbReference type="Proteomes" id="UP000184212">
    <property type="component" value="Unassembled WGS sequence"/>
</dbReference>
<accession>A0A1M5QJU8</accession>
<dbReference type="EMBL" id="FQWQ01000002">
    <property type="protein sequence ID" value="SHH14365.1"/>
    <property type="molecule type" value="Genomic_DNA"/>
</dbReference>
<keyword evidence="2" id="KW-0812">Transmembrane</keyword>
<dbReference type="AlphaFoldDB" id="A0A1M5QJU8"/>
<dbReference type="InterPro" id="IPR010699">
    <property type="entry name" value="DUF1275"/>
</dbReference>
<evidence type="ECO:0000256" key="2">
    <source>
        <dbReference type="SAM" id="Phobius"/>
    </source>
</evidence>
<feature type="transmembrane region" description="Helical" evidence="2">
    <location>
        <begin position="96"/>
        <end position="115"/>
    </location>
</feature>
<evidence type="ECO:0000313" key="4">
    <source>
        <dbReference type="Proteomes" id="UP000184212"/>
    </source>
</evidence>
<proteinExistence type="predicted"/>
<dbReference type="STRING" id="947013.SAMN04488109_2861"/>
<dbReference type="PANTHER" id="PTHR37314">
    <property type="entry name" value="SLR0142 PROTEIN"/>
    <property type="match status" value="1"/>
</dbReference>
<feature type="transmembrane region" description="Helical" evidence="2">
    <location>
        <begin position="186"/>
        <end position="205"/>
    </location>
</feature>
<feature type="transmembrane region" description="Helical" evidence="2">
    <location>
        <begin position="59"/>
        <end position="84"/>
    </location>
</feature>
<evidence type="ECO:0000313" key="3">
    <source>
        <dbReference type="EMBL" id="SHH14365.1"/>
    </source>
</evidence>
<name>A0A1M5QJU8_9BACT</name>
<keyword evidence="2" id="KW-0472">Membrane</keyword>
<keyword evidence="2" id="KW-1133">Transmembrane helix</keyword>
<feature type="transmembrane region" description="Helical" evidence="2">
    <location>
        <begin position="127"/>
        <end position="150"/>
    </location>
</feature>
<reference evidence="3 4" key="1">
    <citation type="submission" date="2016-11" db="EMBL/GenBank/DDBJ databases">
        <authorList>
            <person name="Jaros S."/>
            <person name="Januszkiewicz K."/>
            <person name="Wedrychowicz H."/>
        </authorList>
    </citation>
    <scope>NUCLEOTIDE SEQUENCE [LARGE SCALE GENOMIC DNA]</scope>
    <source>
        <strain evidence="3 4">DSM 24574</strain>
    </source>
</reference>
<feature type="region of interest" description="Disordered" evidence="1">
    <location>
        <begin position="248"/>
        <end position="292"/>
    </location>
</feature>
<feature type="transmembrane region" description="Helical" evidence="2">
    <location>
        <begin position="211"/>
        <end position="238"/>
    </location>
</feature>
<organism evidence="3 4">
    <name type="scientific">Chryseolinea serpens</name>
    <dbReference type="NCBI Taxonomy" id="947013"/>
    <lineage>
        <taxon>Bacteria</taxon>
        <taxon>Pseudomonadati</taxon>
        <taxon>Bacteroidota</taxon>
        <taxon>Cytophagia</taxon>
        <taxon>Cytophagales</taxon>
        <taxon>Fulvivirgaceae</taxon>
        <taxon>Chryseolinea</taxon>
    </lineage>
</organism>
<sequence length="292" mass="32507">MLRRYSHRRTLNDNLRLGTLMAFIAGMVNVASFLIFFSFSSNVTGYFAIFAAEMTKGDYYQVLMVIGWIFLFFAGSFTSNFIVIHFRRRGQYTAHAVPVILEMGCLLIVGLYGQFVYQETLRETEVLLAIMFFAMGLQNGLTAGISNFAVKTTHLTGATTDLGILLSMFTKEKFRNNTELVNKAKLIASTFFAFITGALTAGLIYPGLQFGIFYVVCILLMLVVLYDVIYVGLLRLVLTLGTKRLSPTPPSIPHRTTAQRRALTKPFVSGKDPAHEKASAGPPSRCEETTVR</sequence>
<dbReference type="PANTHER" id="PTHR37314:SF4">
    <property type="entry name" value="UPF0700 TRANSMEMBRANE PROTEIN YOAK"/>
    <property type="match status" value="1"/>
</dbReference>
<gene>
    <name evidence="3" type="ORF">SAMN04488109_2861</name>
</gene>
<keyword evidence="4" id="KW-1185">Reference proteome</keyword>
<evidence type="ECO:0000256" key="1">
    <source>
        <dbReference type="SAM" id="MobiDB-lite"/>
    </source>
</evidence>